<feature type="compositionally biased region" description="Polar residues" evidence="1">
    <location>
        <begin position="854"/>
        <end position="870"/>
    </location>
</feature>
<evidence type="ECO:0000256" key="2">
    <source>
        <dbReference type="SAM" id="Phobius"/>
    </source>
</evidence>
<feature type="transmembrane region" description="Helical" evidence="2">
    <location>
        <begin position="63"/>
        <end position="86"/>
    </location>
</feature>
<evidence type="ECO:0000256" key="1">
    <source>
        <dbReference type="SAM" id="MobiDB-lite"/>
    </source>
</evidence>
<feature type="compositionally biased region" description="Basic and acidic residues" evidence="1">
    <location>
        <begin position="1053"/>
        <end position="1078"/>
    </location>
</feature>
<sequence length="1106" mass="121909">MMGVNMIFEIYTAGTGYFLEKVFNAIRLVMGGDGFVWLLKLSVIITFVTLIAKSVFDFNPKSLIHYFIKVTLITGILVAPVANVHINDTLPNQYGMKEGPRKIDKVPIGLAAMSSLTSTFMNWVGDKYEESFSAVMPNESYDKMGVLFGSKIVADTLKARAVDPSIKSAFGSFLEECIIPDIDYGYTRKNGYIEKDLLEAEDMLGFLKERTSRASLIPYTDAIRGLNKKNYSTEVGGQYITCNRIAHILSDAVEAETNIRMPALAKGFFAKFFPSASPADYEGAFSNALSDSYGKFLKSSRSAKDTIMQAVAINSVNDSIENAYSKVITRNTTNTYFGSMADMASRFILNIKAMFEIIIHGLFPIAVILMLGPGGFEVFKNYFCSMIYLQLWIPIYAILFTVYSADYAVANVDALTWASIGKLQAINGEISELSGYMLMFVPVIAGLALKMGLSSLGSLSSAMFSAPQQEAMRVARDSVQGTYTLGNTSIDTHSHNNLSANKHNDNYEHLTGMSSINSAMGSRIDEFAGGNRAISMATGVSNAGGLVNIDWASHIGKRIDNSIASNKSQIERASSDYVESTTNAQYKALGYNESFNKGTASYKDFTKNLSTEDRIAFETSSSIIDKTAADFGISKDNAMKLLAAANTGISFEKVGPSIGLNAGADMSKVASVKKAYDHLYGSEDAKRYAESIGKVDSFIKSTSSKEHTGQDQALVDSIRQDLNEAQTATIPKQKAEQALEANNAQKAAYLDKSQRINQNFTPRFMKWLENKVGTEEMESIIHQNDPYTINSLTTKFLKDNALGYTGSSVKYMPTDIDGDPELNYLYLQAGGKLIPKDVNDQNDTFIDQAIEGKNPTQPNVVMTTKGNNDGKSNDNEKDQPIKNEPAFTALGSNLKKDYKSNMSDVKKLNENHMNKRIKEINERSIKFRGTEKNKENQAGEIIGLEFTSVYDGTEFAKKIHQEVNQSKANDKYDINTKLDSKTTELKEKTSVVKEHQEKIDSKVKGEVNQTALGGIANDVVENISDATSNFMTGVKNTYYNITNQPDKKGVYIQRDKAPTEIKKDKRLDIKRESKEKQTENLASQESNNAEASKDINKANKKDGGVE</sequence>
<accession>A0A429XEJ5</accession>
<feature type="transmembrane region" description="Helical" evidence="2">
    <location>
        <begin position="391"/>
        <end position="412"/>
    </location>
</feature>
<proteinExistence type="predicted"/>
<keyword evidence="2" id="KW-0472">Membrane</keyword>
<feature type="transmembrane region" description="Helical" evidence="2">
    <location>
        <begin position="35"/>
        <end position="56"/>
    </location>
</feature>
<organism evidence="4 5">
    <name type="scientific">Candidatus Aquarickettsia rohweri</name>
    <dbReference type="NCBI Taxonomy" id="2602574"/>
    <lineage>
        <taxon>Bacteria</taxon>
        <taxon>Pseudomonadati</taxon>
        <taxon>Pseudomonadota</taxon>
        <taxon>Alphaproteobacteria</taxon>
        <taxon>Rickettsiales</taxon>
        <taxon>Candidatus Midichloriaceae</taxon>
        <taxon>Candidatus Aquarickettsia</taxon>
    </lineage>
</organism>
<dbReference type="InterPro" id="IPR012931">
    <property type="entry name" value="TraG_N_Proteobacteria"/>
</dbReference>
<evidence type="ECO:0000313" key="5">
    <source>
        <dbReference type="Proteomes" id="UP000279470"/>
    </source>
</evidence>
<feature type="domain" description="TraG N-terminal Proteobacteria" evidence="3">
    <location>
        <begin position="9"/>
        <end position="468"/>
    </location>
</feature>
<feature type="transmembrane region" description="Helical" evidence="2">
    <location>
        <begin position="433"/>
        <end position="453"/>
    </location>
</feature>
<feature type="compositionally biased region" description="Basic and acidic residues" evidence="1">
    <location>
        <begin position="1091"/>
        <end position="1106"/>
    </location>
</feature>
<dbReference type="EMBL" id="RXFM01000103">
    <property type="protein sequence ID" value="RST62571.1"/>
    <property type="molecule type" value="Genomic_DNA"/>
</dbReference>
<feature type="region of interest" description="Disordered" evidence="1">
    <location>
        <begin position="853"/>
        <end position="882"/>
    </location>
</feature>
<dbReference type="OrthoDB" id="7413598at2"/>
<feature type="compositionally biased region" description="Polar residues" evidence="1">
    <location>
        <begin position="1079"/>
        <end position="1090"/>
    </location>
</feature>
<dbReference type="Proteomes" id="UP000279470">
    <property type="component" value="Unassembled WGS sequence"/>
</dbReference>
<feature type="compositionally biased region" description="Basic and acidic residues" evidence="1">
    <location>
        <begin position="871"/>
        <end position="881"/>
    </location>
</feature>
<dbReference type="Pfam" id="PF07916">
    <property type="entry name" value="TraG_N"/>
    <property type="match status" value="1"/>
</dbReference>
<feature type="transmembrane region" description="Helical" evidence="2">
    <location>
        <begin position="353"/>
        <end position="371"/>
    </location>
</feature>
<keyword evidence="5" id="KW-1185">Reference proteome</keyword>
<dbReference type="AlphaFoldDB" id="A0A429XEJ5"/>
<keyword evidence="2" id="KW-0812">Transmembrane</keyword>
<gene>
    <name evidence="4" type="ORF">EIC27_06165</name>
</gene>
<name>A0A429XEJ5_9RICK</name>
<keyword evidence="2" id="KW-1133">Transmembrane helix</keyword>
<feature type="region of interest" description="Disordered" evidence="1">
    <location>
        <begin position="1053"/>
        <end position="1106"/>
    </location>
</feature>
<evidence type="ECO:0000313" key="4">
    <source>
        <dbReference type="EMBL" id="RST62571.1"/>
    </source>
</evidence>
<protein>
    <recommendedName>
        <fullName evidence="3">TraG N-terminal Proteobacteria domain-containing protein</fullName>
    </recommendedName>
</protein>
<reference evidence="5" key="1">
    <citation type="submission" date="2018-11" db="EMBL/GenBank/DDBJ databases">
        <title>Phylogenetic, genomic, and biogeographic characterization of a novel and ubiquitous marine invertebrate-associated Rickettsiales parasite, Candidatus Marinoinvertebrata rohwerii, gen. nov., sp. nov.</title>
        <authorList>
            <person name="Klinges J.G."/>
            <person name="Rosales S.M."/>
            <person name="Mcminds R."/>
            <person name="Shaver E.C."/>
            <person name="Shantz A."/>
            <person name="Peters E.C."/>
            <person name="Burkepile D.E."/>
            <person name="Silliman B.R."/>
            <person name="Vega Thurber R.L."/>
        </authorList>
    </citation>
    <scope>NUCLEOTIDE SEQUENCE [LARGE SCALE GENOMIC DNA]</scope>
    <source>
        <strain evidence="5">a_cerv_44</strain>
    </source>
</reference>
<evidence type="ECO:0000259" key="3">
    <source>
        <dbReference type="Pfam" id="PF07916"/>
    </source>
</evidence>
<comment type="caution">
    <text evidence="4">The sequence shown here is derived from an EMBL/GenBank/DDBJ whole genome shotgun (WGS) entry which is preliminary data.</text>
</comment>